<comment type="caution">
    <text evidence="2">The sequence shown here is derived from an EMBL/GenBank/DDBJ whole genome shotgun (WGS) entry which is preliminary data.</text>
</comment>
<reference evidence="2 3" key="1">
    <citation type="journal article" date="2022" name="Evol. Bioinform. Online">
        <title>Draft Genome Sequence of Oceanobacillus jordanicus Strain GSFE11, a Halotolerant Plant Growth-Promoting Bacterial Endophyte Isolated From the Jordan Valley.</title>
        <authorList>
            <person name="Alhindi T."/>
            <person name="Albdaiwi R."/>
        </authorList>
    </citation>
    <scope>NUCLEOTIDE SEQUENCE [LARGE SCALE GENOMIC DNA]</scope>
    <source>
        <strain evidence="2 3">GSFE11</strain>
    </source>
</reference>
<keyword evidence="1" id="KW-0472">Membrane</keyword>
<dbReference type="EMBL" id="JAIFZM010000002">
    <property type="protein sequence ID" value="MCG3418132.1"/>
    <property type="molecule type" value="Genomic_DNA"/>
</dbReference>
<dbReference type="AlphaFoldDB" id="A0AAW5B1F1"/>
<dbReference type="Proteomes" id="UP001199631">
    <property type="component" value="Unassembled WGS sequence"/>
</dbReference>
<sequence length="68" mass="7636">MKLKNHTTFGKILGWLGFLFFISGLLFFNKSGLMAEDIPAALYPFSLPATIIGIILMLSSHFFKKKNV</sequence>
<evidence type="ECO:0000313" key="3">
    <source>
        <dbReference type="Proteomes" id="UP001199631"/>
    </source>
</evidence>
<organism evidence="2 3">
    <name type="scientific">Oceanobacillus jordanicus</name>
    <dbReference type="NCBI Taxonomy" id="2867266"/>
    <lineage>
        <taxon>Bacteria</taxon>
        <taxon>Bacillati</taxon>
        <taxon>Bacillota</taxon>
        <taxon>Bacilli</taxon>
        <taxon>Bacillales</taxon>
        <taxon>Bacillaceae</taxon>
        <taxon>Oceanobacillus</taxon>
    </lineage>
</organism>
<keyword evidence="1" id="KW-0812">Transmembrane</keyword>
<keyword evidence="1" id="KW-1133">Transmembrane helix</keyword>
<proteinExistence type="predicted"/>
<name>A0AAW5B1F1_9BACI</name>
<evidence type="ECO:0000313" key="2">
    <source>
        <dbReference type="EMBL" id="MCG3418132.1"/>
    </source>
</evidence>
<protein>
    <recommendedName>
        <fullName evidence="4">DUF3955 domain-containing protein</fullName>
    </recommendedName>
</protein>
<dbReference type="RefSeq" id="WP_238018171.1">
    <property type="nucleotide sequence ID" value="NZ_JAIFZM010000002.1"/>
</dbReference>
<feature type="transmembrane region" description="Helical" evidence="1">
    <location>
        <begin position="41"/>
        <end position="63"/>
    </location>
</feature>
<gene>
    <name evidence="2" type="ORF">K3T81_03110</name>
</gene>
<feature type="transmembrane region" description="Helical" evidence="1">
    <location>
        <begin position="12"/>
        <end position="29"/>
    </location>
</feature>
<accession>A0AAW5B1F1</accession>
<keyword evidence="3" id="KW-1185">Reference proteome</keyword>
<evidence type="ECO:0000256" key="1">
    <source>
        <dbReference type="SAM" id="Phobius"/>
    </source>
</evidence>
<evidence type="ECO:0008006" key="4">
    <source>
        <dbReference type="Google" id="ProtNLM"/>
    </source>
</evidence>